<proteinExistence type="predicted"/>
<dbReference type="GO" id="GO:0006417">
    <property type="term" value="P:regulation of translation"/>
    <property type="evidence" value="ECO:0007669"/>
    <property type="project" value="TreeGrafter"/>
</dbReference>
<dbReference type="PANTHER" id="PTHR37461">
    <property type="entry name" value="ANTI-SIGMA-K FACTOR RSKA"/>
    <property type="match status" value="1"/>
</dbReference>
<protein>
    <recommendedName>
        <fullName evidence="9">Regulator of SigK</fullName>
    </recommendedName>
    <alternativeName>
        <fullName evidence="8">Sigma-K anti-sigma factor RskA</fullName>
    </alternativeName>
</protein>
<evidence type="ECO:0000256" key="1">
    <source>
        <dbReference type="ARBA" id="ARBA00004162"/>
    </source>
</evidence>
<keyword evidence="3" id="KW-0812">Transmembrane</keyword>
<dbReference type="Pfam" id="PF10099">
    <property type="entry name" value="RskA_C"/>
    <property type="match status" value="1"/>
</dbReference>
<feature type="domain" description="Putative zinc-finger" evidence="11">
    <location>
        <begin position="10"/>
        <end position="36"/>
    </location>
</feature>
<dbReference type="Proteomes" id="UP000503540">
    <property type="component" value="Chromosome"/>
</dbReference>
<evidence type="ECO:0000256" key="2">
    <source>
        <dbReference type="ARBA" id="ARBA00022475"/>
    </source>
</evidence>
<dbReference type="EMBL" id="CP046172">
    <property type="protein sequence ID" value="QIS10301.1"/>
    <property type="molecule type" value="Genomic_DNA"/>
</dbReference>
<evidence type="ECO:0000256" key="3">
    <source>
        <dbReference type="ARBA" id="ARBA00022692"/>
    </source>
</evidence>
<dbReference type="KEGG" id="nah:F5544_12050"/>
<dbReference type="InterPro" id="IPR018764">
    <property type="entry name" value="RskA_C"/>
</dbReference>
<name>A0A6G9YAQ7_9NOCA</name>
<dbReference type="InterPro" id="IPR051474">
    <property type="entry name" value="Anti-sigma-K/W_factor"/>
</dbReference>
<evidence type="ECO:0000313" key="12">
    <source>
        <dbReference type="EMBL" id="QIS10301.1"/>
    </source>
</evidence>
<gene>
    <name evidence="12" type="ORF">F5544_12050</name>
</gene>
<evidence type="ECO:0000259" key="10">
    <source>
        <dbReference type="Pfam" id="PF10099"/>
    </source>
</evidence>
<dbReference type="InterPro" id="IPR027383">
    <property type="entry name" value="Znf_put"/>
</dbReference>
<keyword evidence="4" id="KW-1133">Transmembrane helix</keyword>
<dbReference type="GO" id="GO:0005886">
    <property type="term" value="C:plasma membrane"/>
    <property type="evidence" value="ECO:0007669"/>
    <property type="project" value="UniProtKB-SubCell"/>
</dbReference>
<dbReference type="GO" id="GO:0016989">
    <property type="term" value="F:sigma factor antagonist activity"/>
    <property type="evidence" value="ECO:0007669"/>
    <property type="project" value="TreeGrafter"/>
</dbReference>
<organism evidence="12 13">
    <name type="scientific">Nocardia arthritidis</name>
    <dbReference type="NCBI Taxonomy" id="228602"/>
    <lineage>
        <taxon>Bacteria</taxon>
        <taxon>Bacillati</taxon>
        <taxon>Actinomycetota</taxon>
        <taxon>Actinomycetes</taxon>
        <taxon>Mycobacteriales</taxon>
        <taxon>Nocardiaceae</taxon>
        <taxon>Nocardia</taxon>
    </lineage>
</organism>
<sequence length="257" mass="27092">MTCETRSDTGAYVLDALNAIERATFESHLLDCPDCRREIAELRSVTARLALALPPARAEAVKVKVLADIRAHQRLDSTAVMPPLDDLAGTSIMPPFEFDTEPARTGGHRWTTRIAAGLAATAAAATFVGGLLLLDHEQEAGAPVPLEQVRRARDAVTRDGVVVVGGGSATAVLSQSVGKVAVSAFGLPALDNEHEYQLWLVRHDGTARSAGMMRTAGRSTELVADLPEDIRLVTITAEPVAGSAGPTTPMVAQIDLA</sequence>
<evidence type="ECO:0000256" key="9">
    <source>
        <dbReference type="ARBA" id="ARBA00030803"/>
    </source>
</evidence>
<comment type="subcellular location">
    <subcellularLocation>
        <location evidence="1">Cell membrane</location>
        <topology evidence="1">Single-pass membrane protein</topology>
    </subcellularLocation>
</comment>
<reference evidence="12 13" key="1">
    <citation type="journal article" date="2019" name="ACS Chem. Biol.">
        <title>Identification and Mobilization of a Cryptic Antibiotic Biosynthesis Gene Locus from a Human-Pathogenic Nocardia Isolate.</title>
        <authorList>
            <person name="Herisse M."/>
            <person name="Ishida K."/>
            <person name="Porter J.L."/>
            <person name="Howden B."/>
            <person name="Hertweck C."/>
            <person name="Stinear T.P."/>
            <person name="Pidot S.J."/>
        </authorList>
    </citation>
    <scope>NUCLEOTIDE SEQUENCE [LARGE SCALE GENOMIC DNA]</scope>
    <source>
        <strain evidence="12 13">AUSMDU00012717</strain>
    </source>
</reference>
<evidence type="ECO:0000256" key="6">
    <source>
        <dbReference type="ARBA" id="ARBA00023136"/>
    </source>
</evidence>
<feature type="domain" description="Anti-sigma K factor RskA C-terminal" evidence="10">
    <location>
        <begin position="120"/>
        <end position="249"/>
    </location>
</feature>
<accession>A0A6G9YAQ7</accession>
<evidence type="ECO:0000256" key="4">
    <source>
        <dbReference type="ARBA" id="ARBA00022989"/>
    </source>
</evidence>
<dbReference type="Gene3D" id="1.10.10.1320">
    <property type="entry name" value="Anti-sigma factor, zinc-finger domain"/>
    <property type="match status" value="1"/>
</dbReference>
<dbReference type="Pfam" id="PF13490">
    <property type="entry name" value="zf-HC2"/>
    <property type="match status" value="1"/>
</dbReference>
<keyword evidence="13" id="KW-1185">Reference proteome</keyword>
<dbReference type="PANTHER" id="PTHR37461:SF1">
    <property type="entry name" value="ANTI-SIGMA-K FACTOR RSKA"/>
    <property type="match status" value="1"/>
</dbReference>
<dbReference type="InterPro" id="IPR041916">
    <property type="entry name" value="Anti_sigma_zinc_sf"/>
</dbReference>
<dbReference type="RefSeq" id="WP_167479138.1">
    <property type="nucleotide sequence ID" value="NZ_CP046172.1"/>
</dbReference>
<keyword evidence="7" id="KW-0804">Transcription</keyword>
<keyword evidence="6" id="KW-0472">Membrane</keyword>
<evidence type="ECO:0000313" key="13">
    <source>
        <dbReference type="Proteomes" id="UP000503540"/>
    </source>
</evidence>
<keyword evidence="2" id="KW-1003">Cell membrane</keyword>
<dbReference type="AlphaFoldDB" id="A0A6G9YAQ7"/>
<evidence type="ECO:0000256" key="7">
    <source>
        <dbReference type="ARBA" id="ARBA00023163"/>
    </source>
</evidence>
<evidence type="ECO:0000256" key="5">
    <source>
        <dbReference type="ARBA" id="ARBA00023015"/>
    </source>
</evidence>
<keyword evidence="5" id="KW-0805">Transcription regulation</keyword>
<evidence type="ECO:0000259" key="11">
    <source>
        <dbReference type="Pfam" id="PF13490"/>
    </source>
</evidence>
<evidence type="ECO:0000256" key="8">
    <source>
        <dbReference type="ARBA" id="ARBA00029829"/>
    </source>
</evidence>